<evidence type="ECO:0000256" key="2">
    <source>
        <dbReference type="ARBA" id="ARBA00022801"/>
    </source>
</evidence>
<evidence type="ECO:0000259" key="5">
    <source>
        <dbReference type="Pfam" id="PF01229"/>
    </source>
</evidence>
<comment type="similarity">
    <text evidence="1">Belongs to the glycosyl hydrolase 39 family.</text>
</comment>
<dbReference type="SUPFAM" id="SSF51445">
    <property type="entry name" value="(Trans)glycosidases"/>
    <property type="match status" value="1"/>
</dbReference>
<evidence type="ECO:0000256" key="4">
    <source>
        <dbReference type="PIRSR" id="PIRSR600514-1"/>
    </source>
</evidence>
<evidence type="ECO:0000313" key="7">
    <source>
        <dbReference type="Proteomes" id="UP000824071"/>
    </source>
</evidence>
<dbReference type="InterPro" id="IPR000514">
    <property type="entry name" value="Glyco_hydro_39"/>
</dbReference>
<dbReference type="PANTHER" id="PTHR12631:SF10">
    <property type="entry name" value="BETA-XYLOSIDASE-LIKE PROTEIN-RELATED"/>
    <property type="match status" value="1"/>
</dbReference>
<dbReference type="Pfam" id="PF01229">
    <property type="entry name" value="Glyco_hydro_39"/>
    <property type="match status" value="2"/>
</dbReference>
<feature type="domain" description="Glycosyl hydrolases family 39 N-terminal catalytic" evidence="5">
    <location>
        <begin position="11"/>
        <end position="268"/>
    </location>
</feature>
<dbReference type="InterPro" id="IPR049165">
    <property type="entry name" value="GH39_as"/>
</dbReference>
<dbReference type="Proteomes" id="UP000824071">
    <property type="component" value="Unassembled WGS sequence"/>
</dbReference>
<comment type="caution">
    <text evidence="6">The sequence shown here is derived from an EMBL/GenBank/DDBJ whole genome shotgun (WGS) entry which is preliminary data.</text>
</comment>
<sequence>MLNFTLSLDAETCPLDRYWEFCVGSCHAATALRADYREMLTRCHRELGFRYLRFHGLFDDDMSVVRRPVFADRPQFSFSNIDSIYDFLLSIGMKPFVELSFMPSALASGTSTIFHYKGNTSPPADYAAWGAFIRTFVEHLLERYGRGEVRQWFFEVWNEPNLGGPGSPYGFWSADRDEYFKLYKTTAEAVKACDSRLRVGGPATSNNAWIPEFLDFCMASGAPVDFVTTHHYPTDVVLGYGVEDSANFANPLPLDDADRVRDVLALAKEGGKAFEDFKAQYSVFQSQIWAHVPRGVLTDMTRRAVSETRGLPLYYTEWGSLAGLKSDGPFGASFIAKTVLDGVDLVKGYSFWTFCDIVEENGQDAREFHGGFGLLTQHGVPKAPYRVYELLHRLDGALYKQVGRGDTVDVYAVKNEAASAVQLLAVNHNSL</sequence>
<feature type="domain" description="Glycosyl hydrolases family 39 N-terminal catalytic" evidence="5">
    <location>
        <begin position="286"/>
        <end position="420"/>
    </location>
</feature>
<name>A0A9D1IFZ7_9FIRM</name>
<dbReference type="InterPro" id="IPR051923">
    <property type="entry name" value="Glycosyl_Hydrolase_39"/>
</dbReference>
<dbReference type="PRINTS" id="PR00745">
    <property type="entry name" value="GLHYDRLASE39"/>
</dbReference>
<organism evidence="6 7">
    <name type="scientific">Candidatus Fimenecus excrementigallinarum</name>
    <dbReference type="NCBI Taxonomy" id="2840816"/>
    <lineage>
        <taxon>Bacteria</taxon>
        <taxon>Bacillati</taxon>
        <taxon>Bacillota</taxon>
        <taxon>Clostridia</taxon>
        <taxon>Candidatus Fimenecus</taxon>
    </lineage>
</organism>
<gene>
    <name evidence="6" type="ORF">IAC53_05195</name>
</gene>
<dbReference type="PANTHER" id="PTHR12631">
    <property type="entry name" value="ALPHA-L-IDURONIDASE"/>
    <property type="match status" value="1"/>
</dbReference>
<keyword evidence="3" id="KW-0326">Glycosidase</keyword>
<protein>
    <submittedName>
        <fullName evidence="6">Beta-xylosidase</fullName>
    </submittedName>
</protein>
<dbReference type="AlphaFoldDB" id="A0A9D1IFZ7"/>
<dbReference type="InterPro" id="IPR017853">
    <property type="entry name" value="GH"/>
</dbReference>
<dbReference type="GO" id="GO:0004553">
    <property type="term" value="F:hydrolase activity, hydrolyzing O-glycosyl compounds"/>
    <property type="evidence" value="ECO:0007669"/>
    <property type="project" value="InterPro"/>
</dbReference>
<evidence type="ECO:0000313" key="6">
    <source>
        <dbReference type="EMBL" id="HIU35986.1"/>
    </source>
</evidence>
<reference evidence="6" key="1">
    <citation type="submission" date="2020-10" db="EMBL/GenBank/DDBJ databases">
        <authorList>
            <person name="Gilroy R."/>
        </authorList>
    </citation>
    <scope>NUCLEOTIDE SEQUENCE</scope>
    <source>
        <strain evidence="6">ChiGjej1B1-19959</strain>
    </source>
</reference>
<accession>A0A9D1IFZ7</accession>
<dbReference type="Gene3D" id="3.20.20.80">
    <property type="entry name" value="Glycosidases"/>
    <property type="match status" value="1"/>
</dbReference>
<proteinExistence type="inferred from homology"/>
<keyword evidence="2" id="KW-0378">Hydrolase</keyword>
<reference evidence="6" key="2">
    <citation type="journal article" date="2021" name="PeerJ">
        <title>Extensive microbial diversity within the chicken gut microbiome revealed by metagenomics and culture.</title>
        <authorList>
            <person name="Gilroy R."/>
            <person name="Ravi A."/>
            <person name="Getino M."/>
            <person name="Pursley I."/>
            <person name="Horton D.L."/>
            <person name="Alikhan N.F."/>
            <person name="Baker D."/>
            <person name="Gharbi K."/>
            <person name="Hall N."/>
            <person name="Watson M."/>
            <person name="Adriaenssens E.M."/>
            <person name="Foster-Nyarko E."/>
            <person name="Jarju S."/>
            <person name="Secka A."/>
            <person name="Antonio M."/>
            <person name="Oren A."/>
            <person name="Chaudhuri R.R."/>
            <person name="La Ragione R."/>
            <person name="Hildebrand F."/>
            <person name="Pallen M.J."/>
        </authorList>
    </citation>
    <scope>NUCLEOTIDE SEQUENCE</scope>
    <source>
        <strain evidence="6">ChiGjej1B1-19959</strain>
    </source>
</reference>
<feature type="active site" description="Proton donor" evidence="4">
    <location>
        <position position="159"/>
    </location>
</feature>
<dbReference type="PROSITE" id="PS01027">
    <property type="entry name" value="GLYCOSYL_HYDROL_F39"/>
    <property type="match status" value="1"/>
</dbReference>
<evidence type="ECO:0000256" key="3">
    <source>
        <dbReference type="ARBA" id="ARBA00023295"/>
    </source>
</evidence>
<dbReference type="GO" id="GO:0005975">
    <property type="term" value="P:carbohydrate metabolic process"/>
    <property type="evidence" value="ECO:0007669"/>
    <property type="project" value="InterPro"/>
</dbReference>
<dbReference type="EMBL" id="DVMW01000031">
    <property type="protein sequence ID" value="HIU35986.1"/>
    <property type="molecule type" value="Genomic_DNA"/>
</dbReference>
<evidence type="ECO:0000256" key="1">
    <source>
        <dbReference type="ARBA" id="ARBA00008875"/>
    </source>
</evidence>
<feature type="non-terminal residue" evidence="6">
    <location>
        <position position="431"/>
    </location>
</feature>
<dbReference type="InterPro" id="IPR049166">
    <property type="entry name" value="GH39_cat"/>
</dbReference>